<gene>
    <name evidence="1" type="ORF">E2C01_015931</name>
</gene>
<organism evidence="1 2">
    <name type="scientific">Portunus trituberculatus</name>
    <name type="common">Swimming crab</name>
    <name type="synonym">Neptunus trituberculatus</name>
    <dbReference type="NCBI Taxonomy" id="210409"/>
    <lineage>
        <taxon>Eukaryota</taxon>
        <taxon>Metazoa</taxon>
        <taxon>Ecdysozoa</taxon>
        <taxon>Arthropoda</taxon>
        <taxon>Crustacea</taxon>
        <taxon>Multicrustacea</taxon>
        <taxon>Malacostraca</taxon>
        <taxon>Eumalacostraca</taxon>
        <taxon>Eucarida</taxon>
        <taxon>Decapoda</taxon>
        <taxon>Pleocyemata</taxon>
        <taxon>Brachyura</taxon>
        <taxon>Eubrachyura</taxon>
        <taxon>Portunoidea</taxon>
        <taxon>Portunidae</taxon>
        <taxon>Portuninae</taxon>
        <taxon>Portunus</taxon>
    </lineage>
</organism>
<keyword evidence="2" id="KW-1185">Reference proteome</keyword>
<accession>A0A5B7DPM0</accession>
<evidence type="ECO:0000313" key="2">
    <source>
        <dbReference type="Proteomes" id="UP000324222"/>
    </source>
</evidence>
<evidence type="ECO:0000313" key="1">
    <source>
        <dbReference type="EMBL" id="MPC22903.1"/>
    </source>
</evidence>
<proteinExistence type="predicted"/>
<name>A0A5B7DPM0_PORTR</name>
<dbReference type="EMBL" id="VSRR010001140">
    <property type="protein sequence ID" value="MPC22903.1"/>
    <property type="molecule type" value="Genomic_DNA"/>
</dbReference>
<dbReference type="Proteomes" id="UP000324222">
    <property type="component" value="Unassembled WGS sequence"/>
</dbReference>
<reference evidence="1 2" key="1">
    <citation type="submission" date="2019-05" db="EMBL/GenBank/DDBJ databases">
        <title>Another draft genome of Portunus trituberculatus and its Hox gene families provides insights of decapod evolution.</title>
        <authorList>
            <person name="Jeong J.-H."/>
            <person name="Song I."/>
            <person name="Kim S."/>
            <person name="Choi T."/>
            <person name="Kim D."/>
            <person name="Ryu S."/>
            <person name="Kim W."/>
        </authorList>
    </citation>
    <scope>NUCLEOTIDE SEQUENCE [LARGE SCALE GENOMIC DNA]</scope>
    <source>
        <tissue evidence="1">Muscle</tissue>
    </source>
</reference>
<protein>
    <submittedName>
        <fullName evidence="1">Uncharacterized protein</fullName>
    </submittedName>
</protein>
<comment type="caution">
    <text evidence="1">The sequence shown here is derived from an EMBL/GenBank/DDBJ whole genome shotgun (WGS) entry which is preliminary data.</text>
</comment>
<sequence>MYSPSILIYSDSSSFLPSPFLSIGLPSPSPSQLTCSYLPGLLELVYCRPMSNEAKEGKLVFLEVLFDAK</sequence>
<dbReference type="AlphaFoldDB" id="A0A5B7DPM0"/>